<feature type="compositionally biased region" description="Low complexity" evidence="1">
    <location>
        <begin position="134"/>
        <end position="146"/>
    </location>
</feature>
<accession>A0A0D8BIJ6</accession>
<reference evidence="4" key="1">
    <citation type="submission" date="2015-02" db="EMBL/GenBank/DDBJ databases">
        <title>Draft Genome of Frankia sp. CpI1-S.</title>
        <authorList>
            <person name="Oshone R.T."/>
            <person name="Ngom M."/>
            <person name="Ghodhbane-Gtari F."/>
            <person name="Gtari M."/>
            <person name="Morris K."/>
            <person name="Thomas K."/>
            <person name="Sen A."/>
            <person name="Tisa L.S."/>
        </authorList>
    </citation>
    <scope>NUCLEOTIDE SEQUENCE [LARGE SCALE GENOMIC DNA]</scope>
    <source>
        <strain evidence="4">CpI1-S</strain>
    </source>
</reference>
<dbReference type="RefSeq" id="WP_044884345.1">
    <property type="nucleotide sequence ID" value="NZ_JYFN01000009.1"/>
</dbReference>
<dbReference type="InterPro" id="IPR002789">
    <property type="entry name" value="HerA_central"/>
</dbReference>
<dbReference type="InterPro" id="IPR027417">
    <property type="entry name" value="P-loop_NTPase"/>
</dbReference>
<feature type="domain" description="Helicase HerA central" evidence="2">
    <location>
        <begin position="411"/>
        <end position="461"/>
    </location>
</feature>
<gene>
    <name evidence="3" type="ORF">FF36_01643</name>
</gene>
<comment type="caution">
    <text evidence="3">The sequence shown here is derived from an EMBL/GenBank/DDBJ whole genome shotgun (WGS) entry which is preliminary data.</text>
</comment>
<proteinExistence type="predicted"/>
<evidence type="ECO:0000256" key="1">
    <source>
        <dbReference type="SAM" id="MobiDB-lite"/>
    </source>
</evidence>
<keyword evidence="4" id="KW-1185">Reference proteome</keyword>
<dbReference type="OrthoDB" id="9758751at2"/>
<dbReference type="Gene3D" id="3.40.50.300">
    <property type="entry name" value="P-loop containing nucleotide triphosphate hydrolases"/>
    <property type="match status" value="2"/>
</dbReference>
<dbReference type="InterPro" id="IPR051162">
    <property type="entry name" value="T4SS_component"/>
</dbReference>
<dbReference type="PATRIC" id="fig|1502723.3.peg.6513"/>
<name>A0A0D8BIJ6_9ACTN</name>
<dbReference type="PANTHER" id="PTHR30121:SF6">
    <property type="entry name" value="SLR6007 PROTEIN"/>
    <property type="match status" value="1"/>
</dbReference>
<reference evidence="3 4" key="2">
    <citation type="journal article" date="2016" name="Genome Announc.">
        <title>Permanent Draft Genome Sequences for Two Variants of Frankia sp. Strain CpI1, the First Frankia Strain Isolated from Root Nodules of Comptonia peregrina.</title>
        <authorList>
            <person name="Oshone R."/>
            <person name="Hurst S.G.IV."/>
            <person name="Abebe-Akele F."/>
            <person name="Simpson S."/>
            <person name="Morris K."/>
            <person name="Thomas W.K."/>
            <person name="Tisa L.S."/>
        </authorList>
    </citation>
    <scope>NUCLEOTIDE SEQUENCE [LARGE SCALE GENOMIC DNA]</scope>
    <source>
        <strain evidence="4">CpI1-S</strain>
    </source>
</reference>
<feature type="region of interest" description="Disordered" evidence="1">
    <location>
        <begin position="86"/>
        <end position="146"/>
    </location>
</feature>
<dbReference type="Proteomes" id="UP000032545">
    <property type="component" value="Unassembled WGS sequence"/>
</dbReference>
<feature type="compositionally biased region" description="Pro residues" evidence="1">
    <location>
        <begin position="120"/>
        <end position="130"/>
    </location>
</feature>
<dbReference type="PANTHER" id="PTHR30121">
    <property type="entry name" value="UNCHARACTERIZED PROTEIN YJGR-RELATED"/>
    <property type="match status" value="1"/>
</dbReference>
<evidence type="ECO:0000313" key="3">
    <source>
        <dbReference type="EMBL" id="KJE23956.1"/>
    </source>
</evidence>
<sequence>MLDGFQFHRILATPRRPEGTDRPDPVPPALFAALVGAHAELTSLDAGPAAPGVAVAWLRGPGESHIRFLAGGRPYFPPGTIPAAEAEAAAAPPPPTIPPGPTSPPPGGGWPDSEGGGLPALPPFPGPPRPGRPRPASAPRAAGPAPLLYPPGSTAVALAPGAVLDDLARFPYWLRCGGAPDALWAPGPGGEGGNQPPAGARRGSFDDYAAHLVGPFAWLVLAWPVAPRRLTEERDALARSIPALRLREHDQDARLDLERAERRHRELGRAAASGMWDVEILVGGASRAGAFSLAALLCSSSDLDELPYTLRPLGPATSFAGVRAPRPADPADGAERSPFRAGAELLAALARPPGRELPGITLITPHTFDVTPEGPDGNGPADPRGAPGAVRLGDVLDAGWSPAGTLAVPRSTLNRHAFVCGATGSGKSQTVRSLLESLARAPAPVPWLVLEPAKAEYARMAGRLADLTGPLTGPPEGGDAGADCAGGLGAGGLGAGSVGDAVRPGEVLVIRPGRLDAAPASLNPLEPEAGFPLQSHLDLVRALFLAAFEAHEPFPQVLARALTVCYRDLGWNLVLDRPEPPHRPRFRVRGPDADAPVEARRRYPTLGDLQRTAARVVENIGYGAEVTADVRGFVDVRIGSLREGSPGRFFEGGHPIDIGALLTRNVVIELEDITSDQDKAFLLGAVLIRIVEHLRVRFGAAGAGGLRHVLVVEEAHRLLKNVTDGPAAAAVELFASLLAEIRAYGEGLVVVEQIPAKILPDVIKNTALKVMHRLPAADDREAVGATMNLRPEQSEAVVALPAGVAAVSVDGMDRPVLARMVAGDARESPHLARYDRVPLAGRRSLHCGAACALGRACTLEETETAALAAHDARLVLWVEAVAAHQVMGFAHVLGLAPFAPSPALRAMLAAQPPRRLDCLLAHATDRATDARARLLRPSVDPDDFAAALRATLRRLLVGPPADAPVDSRRFTAGVYRWQDVRLALGEAVRRQGPDAGPHPLTSSWHDRGLAVAGGTIGEQLAWLRASPIYTGGEDQVSVGDVTASGLVDAVRELAGGTAAGAVGIALEHACTGPGLADLVDQIANLVETGTGGPLAGPEAPESAAAGR</sequence>
<protein>
    <submittedName>
        <fullName evidence="3">Putative ATPase</fullName>
    </submittedName>
</protein>
<feature type="compositionally biased region" description="Pro residues" evidence="1">
    <location>
        <begin position="91"/>
        <end position="108"/>
    </location>
</feature>
<dbReference type="EMBL" id="JYFN01000009">
    <property type="protein sequence ID" value="KJE23956.1"/>
    <property type="molecule type" value="Genomic_DNA"/>
</dbReference>
<evidence type="ECO:0000259" key="2">
    <source>
        <dbReference type="Pfam" id="PF01935"/>
    </source>
</evidence>
<dbReference type="Pfam" id="PF01935">
    <property type="entry name" value="DUF87"/>
    <property type="match status" value="1"/>
</dbReference>
<evidence type="ECO:0000313" key="4">
    <source>
        <dbReference type="Proteomes" id="UP000032545"/>
    </source>
</evidence>
<organism evidence="3 4">
    <name type="scientific">Frankia torreyi</name>
    <dbReference type="NCBI Taxonomy" id="1856"/>
    <lineage>
        <taxon>Bacteria</taxon>
        <taxon>Bacillati</taxon>
        <taxon>Actinomycetota</taxon>
        <taxon>Actinomycetes</taxon>
        <taxon>Frankiales</taxon>
        <taxon>Frankiaceae</taxon>
        <taxon>Frankia</taxon>
    </lineage>
</organism>
<dbReference type="AlphaFoldDB" id="A0A0D8BIJ6"/>
<dbReference type="SUPFAM" id="SSF52540">
    <property type="entry name" value="P-loop containing nucleoside triphosphate hydrolases"/>
    <property type="match status" value="1"/>
</dbReference>